<keyword evidence="4" id="KW-1185">Reference proteome</keyword>
<dbReference type="RefSeq" id="XP_002287236.1">
    <property type="nucleotide sequence ID" value="XM_002287200.1"/>
</dbReference>
<evidence type="ECO:0000313" key="3">
    <source>
        <dbReference type="EMBL" id="EED94679.1"/>
    </source>
</evidence>
<feature type="coiled-coil region" evidence="1">
    <location>
        <begin position="210"/>
        <end position="244"/>
    </location>
</feature>
<name>B8BU03_THAPS</name>
<organism evidence="3 4">
    <name type="scientific">Thalassiosira pseudonana</name>
    <name type="common">Marine diatom</name>
    <name type="synonym">Cyclotella nana</name>
    <dbReference type="NCBI Taxonomy" id="35128"/>
    <lineage>
        <taxon>Eukaryota</taxon>
        <taxon>Sar</taxon>
        <taxon>Stramenopiles</taxon>
        <taxon>Ochrophyta</taxon>
        <taxon>Bacillariophyta</taxon>
        <taxon>Coscinodiscophyceae</taxon>
        <taxon>Thalassiosirophycidae</taxon>
        <taxon>Thalassiosirales</taxon>
        <taxon>Thalassiosiraceae</taxon>
        <taxon>Thalassiosira</taxon>
    </lineage>
</organism>
<protein>
    <submittedName>
        <fullName evidence="3">Uncharacterized protein</fullName>
    </submittedName>
</protein>
<reference evidence="3 4" key="2">
    <citation type="journal article" date="2008" name="Nature">
        <title>The Phaeodactylum genome reveals the evolutionary history of diatom genomes.</title>
        <authorList>
            <person name="Bowler C."/>
            <person name="Allen A.E."/>
            <person name="Badger J.H."/>
            <person name="Grimwood J."/>
            <person name="Jabbari K."/>
            <person name="Kuo A."/>
            <person name="Maheswari U."/>
            <person name="Martens C."/>
            <person name="Maumus F."/>
            <person name="Otillar R.P."/>
            <person name="Rayko E."/>
            <person name="Salamov A."/>
            <person name="Vandepoele K."/>
            <person name="Beszteri B."/>
            <person name="Gruber A."/>
            <person name="Heijde M."/>
            <person name="Katinka M."/>
            <person name="Mock T."/>
            <person name="Valentin K."/>
            <person name="Verret F."/>
            <person name="Berges J.A."/>
            <person name="Brownlee C."/>
            <person name="Cadoret J.P."/>
            <person name="Chiovitti A."/>
            <person name="Choi C.J."/>
            <person name="Coesel S."/>
            <person name="De Martino A."/>
            <person name="Detter J.C."/>
            <person name="Durkin C."/>
            <person name="Falciatore A."/>
            <person name="Fournet J."/>
            <person name="Haruta M."/>
            <person name="Huysman M.J."/>
            <person name="Jenkins B.D."/>
            <person name="Jiroutova K."/>
            <person name="Jorgensen R.E."/>
            <person name="Joubert Y."/>
            <person name="Kaplan A."/>
            <person name="Kroger N."/>
            <person name="Kroth P.G."/>
            <person name="La Roche J."/>
            <person name="Lindquist E."/>
            <person name="Lommer M."/>
            <person name="Martin-Jezequel V."/>
            <person name="Lopez P.J."/>
            <person name="Lucas S."/>
            <person name="Mangogna M."/>
            <person name="McGinnis K."/>
            <person name="Medlin L.K."/>
            <person name="Montsant A."/>
            <person name="Oudot-Le Secq M.P."/>
            <person name="Napoli C."/>
            <person name="Obornik M."/>
            <person name="Parker M.S."/>
            <person name="Petit J.L."/>
            <person name="Porcel B.M."/>
            <person name="Poulsen N."/>
            <person name="Robison M."/>
            <person name="Rychlewski L."/>
            <person name="Rynearson T.A."/>
            <person name="Schmutz J."/>
            <person name="Shapiro H."/>
            <person name="Siaut M."/>
            <person name="Stanley M."/>
            <person name="Sussman M.R."/>
            <person name="Taylor A.R."/>
            <person name="Vardi A."/>
            <person name="von Dassow P."/>
            <person name="Vyverman W."/>
            <person name="Willis A."/>
            <person name="Wyrwicz L.S."/>
            <person name="Rokhsar D.S."/>
            <person name="Weissenbach J."/>
            <person name="Armbrust E.V."/>
            <person name="Green B.R."/>
            <person name="Van de Peer Y."/>
            <person name="Grigoriev I.V."/>
        </authorList>
    </citation>
    <scope>NUCLEOTIDE SEQUENCE [LARGE SCALE GENOMIC DNA]</scope>
    <source>
        <strain evidence="3 4">CCMP1335</strain>
    </source>
</reference>
<gene>
    <name evidence="3" type="ORF">THAPSDRAFT_2312</name>
</gene>
<sequence>MSAETPESKQPADSSSVGTTSSKKRIPKTPGEQYEPRIREFMAYFHDIPGKKYPKGHEFSADELAAITAEDICNFLNFKAFGTTNPDANAKVTGSRSCVLAFHKKAISHFLNRNNLSNPTRSHLVKELIERVADLEKGKTPRTPIVVREPAAVAAAAARVGTVSNNNSEALAEMETTGVSVRVANNTNGLDNLMMTDVDINNTTSTVAQQDRQQSQNKRTEDLLRRMQLQNEQVVRRLDEFKMTLENNNALIMTEIANLKRSNDNR</sequence>
<dbReference type="PaxDb" id="35128-Thaps2312"/>
<keyword evidence="1" id="KW-0175">Coiled coil</keyword>
<dbReference type="KEGG" id="tps:THAPSDRAFT_2312"/>
<reference evidence="3 4" key="1">
    <citation type="journal article" date="2004" name="Science">
        <title>The genome of the diatom Thalassiosira pseudonana: ecology, evolution, and metabolism.</title>
        <authorList>
            <person name="Armbrust E.V."/>
            <person name="Berges J.A."/>
            <person name="Bowler C."/>
            <person name="Green B.R."/>
            <person name="Martinez D."/>
            <person name="Putnam N.H."/>
            <person name="Zhou S."/>
            <person name="Allen A.E."/>
            <person name="Apt K.E."/>
            <person name="Bechner M."/>
            <person name="Brzezinski M.A."/>
            <person name="Chaal B.K."/>
            <person name="Chiovitti A."/>
            <person name="Davis A.K."/>
            <person name="Demarest M.S."/>
            <person name="Detter J.C."/>
            <person name="Glavina T."/>
            <person name="Goodstein D."/>
            <person name="Hadi M.Z."/>
            <person name="Hellsten U."/>
            <person name="Hildebrand M."/>
            <person name="Jenkins B.D."/>
            <person name="Jurka J."/>
            <person name="Kapitonov V.V."/>
            <person name="Kroger N."/>
            <person name="Lau W.W."/>
            <person name="Lane T.W."/>
            <person name="Larimer F.W."/>
            <person name="Lippmeier J.C."/>
            <person name="Lucas S."/>
            <person name="Medina M."/>
            <person name="Montsant A."/>
            <person name="Obornik M."/>
            <person name="Parker M.S."/>
            <person name="Palenik B."/>
            <person name="Pazour G.J."/>
            <person name="Richardson P.M."/>
            <person name="Rynearson T.A."/>
            <person name="Saito M.A."/>
            <person name="Schwartz D.C."/>
            <person name="Thamatrakoln K."/>
            <person name="Valentin K."/>
            <person name="Vardi A."/>
            <person name="Wilkerson F.P."/>
            <person name="Rokhsar D.S."/>
        </authorList>
    </citation>
    <scope>NUCLEOTIDE SEQUENCE [LARGE SCALE GENOMIC DNA]</scope>
    <source>
        <strain evidence="3 4">CCMP1335</strain>
    </source>
</reference>
<evidence type="ECO:0000256" key="2">
    <source>
        <dbReference type="SAM" id="MobiDB-lite"/>
    </source>
</evidence>
<dbReference type="InParanoid" id="B8BU03"/>
<dbReference type="GeneID" id="7450197"/>
<proteinExistence type="predicted"/>
<dbReference type="Proteomes" id="UP000001449">
    <property type="component" value="Chromosome 2"/>
</dbReference>
<dbReference type="AlphaFoldDB" id="B8BU03"/>
<dbReference type="HOGENOM" id="CLU_1047607_0_0_1"/>
<dbReference type="eggNOG" id="ENOG502SIQ8">
    <property type="taxonomic scope" value="Eukaryota"/>
</dbReference>
<feature type="compositionally biased region" description="Polar residues" evidence="2">
    <location>
        <begin position="11"/>
        <end position="21"/>
    </location>
</feature>
<accession>B8BU03</accession>
<evidence type="ECO:0000256" key="1">
    <source>
        <dbReference type="SAM" id="Coils"/>
    </source>
</evidence>
<evidence type="ECO:0000313" key="4">
    <source>
        <dbReference type="Proteomes" id="UP000001449"/>
    </source>
</evidence>
<dbReference type="EMBL" id="CM000639">
    <property type="protein sequence ID" value="EED94679.1"/>
    <property type="molecule type" value="Genomic_DNA"/>
</dbReference>
<feature type="region of interest" description="Disordered" evidence="2">
    <location>
        <begin position="1"/>
        <end position="33"/>
    </location>
</feature>